<evidence type="ECO:0000256" key="1">
    <source>
        <dbReference type="SAM" id="MobiDB-lite"/>
    </source>
</evidence>
<dbReference type="OrthoDB" id="414945at2759"/>
<protein>
    <submittedName>
        <fullName evidence="4">Uncharacterized protein LOC104224671</fullName>
    </submittedName>
</protein>
<keyword evidence="3" id="KW-1185">Reference proteome</keyword>
<dbReference type="CDD" id="cd09272">
    <property type="entry name" value="RNase_HI_RT_Ty1"/>
    <property type="match status" value="1"/>
</dbReference>
<dbReference type="InterPro" id="IPR013103">
    <property type="entry name" value="RVT_2"/>
</dbReference>
<dbReference type="Proteomes" id="UP000189701">
    <property type="component" value="Unplaced"/>
</dbReference>
<evidence type="ECO:0000313" key="4">
    <source>
        <dbReference type="RefSeq" id="XP_009774659.1"/>
    </source>
</evidence>
<feature type="domain" description="Reverse transcriptase Ty1/copia-type" evidence="2">
    <location>
        <begin position="267"/>
        <end position="433"/>
    </location>
</feature>
<accession>A0A1U7WJ31</accession>
<name>A0A1U7WJ31_NICSY</name>
<dbReference type="InterPro" id="IPR043502">
    <property type="entry name" value="DNA/RNA_pol_sf"/>
</dbReference>
<reference evidence="3" key="1">
    <citation type="journal article" date="2013" name="Genome Biol.">
        <title>Reference genomes and transcriptomes of Nicotiana sylvestris and Nicotiana tomentosiformis.</title>
        <authorList>
            <person name="Sierro N."/>
            <person name="Battey J.N."/>
            <person name="Ouadi S."/>
            <person name="Bovet L."/>
            <person name="Goepfert S."/>
            <person name="Bakaher N."/>
            <person name="Peitsch M.C."/>
            <person name="Ivanov N.V."/>
        </authorList>
    </citation>
    <scope>NUCLEOTIDE SEQUENCE [LARGE SCALE GENOMIC DNA]</scope>
</reference>
<evidence type="ECO:0000313" key="3">
    <source>
        <dbReference type="Proteomes" id="UP000189701"/>
    </source>
</evidence>
<sequence>MANVHGVPADLLQEKEDDPTMHDKNQIISLTKEQYWQIVNLLQQFQTGGSPSNANITSGAVNFAGPFSEEASVSKNVSLYNVLKSGSFPTYIRSSSPHSNVQSPTSITSPDVHQHPKSSPANDTLMHTSDTLSPYAHVLTTSHEATSHYLPTSTQLEIPTLRKSKRTHKTPTYLKDYIYNLPNTSHLAAPQGLPSLSALFSNHNHVTPDALCSESQHLVTNVYHDSETSSYGETTLSPAWKASMTQEFEALYTNHTWDLVPLTAGKQMTTVRVLVTVAMKKCWDIFQLDINNAFLHGDLYEEVYMEVPPGLLIDQTGPHKVVYKLNKFLYGLKQASRQWYAKLTETLSSMGYKYSENDYSLFSKKTSSSTIFLPMYVDDVIITGTDSVEIDNLKSFLDNQLRIKDLGRLHYFLGLEVLYKPDDVIISQRKYLKTDPTLGIFFSNSTYCSIYAYCDSDWAFYPDSRRSVTSYIVLVGDSPISWKPKKQETISLSSANAEYRSLRKVVGELVWLSRLFEEFTIPRSSPIVVFCDNQSSIHIAHNPVFHERTKHIEVDCHFVRNKLQEGLISTPCSHY</sequence>
<evidence type="ECO:0000259" key="2">
    <source>
        <dbReference type="Pfam" id="PF07727"/>
    </source>
</evidence>
<organism evidence="3 4">
    <name type="scientific">Nicotiana sylvestris</name>
    <name type="common">Wood tobacco</name>
    <name type="synonym">South American tobacco</name>
    <dbReference type="NCBI Taxonomy" id="4096"/>
    <lineage>
        <taxon>Eukaryota</taxon>
        <taxon>Viridiplantae</taxon>
        <taxon>Streptophyta</taxon>
        <taxon>Embryophyta</taxon>
        <taxon>Tracheophyta</taxon>
        <taxon>Spermatophyta</taxon>
        <taxon>Magnoliopsida</taxon>
        <taxon>eudicotyledons</taxon>
        <taxon>Gunneridae</taxon>
        <taxon>Pentapetalae</taxon>
        <taxon>asterids</taxon>
        <taxon>lamiids</taxon>
        <taxon>Solanales</taxon>
        <taxon>Solanaceae</taxon>
        <taxon>Nicotianoideae</taxon>
        <taxon>Nicotianeae</taxon>
        <taxon>Nicotiana</taxon>
    </lineage>
</organism>
<feature type="region of interest" description="Disordered" evidence="1">
    <location>
        <begin position="93"/>
        <end position="128"/>
    </location>
</feature>
<dbReference type="RefSeq" id="XP_009774659.1">
    <property type="nucleotide sequence ID" value="XM_009776357.1"/>
</dbReference>
<dbReference type="SUPFAM" id="SSF56672">
    <property type="entry name" value="DNA/RNA polymerases"/>
    <property type="match status" value="1"/>
</dbReference>
<proteinExistence type="predicted"/>
<dbReference type="eggNOG" id="KOG0017">
    <property type="taxonomic scope" value="Eukaryota"/>
</dbReference>
<dbReference type="PANTHER" id="PTHR11439:SF449">
    <property type="entry name" value="REVERSE TRANSCRIPTASE TY1_COPIA-TYPE DOMAIN-CONTAINING PROTEIN"/>
    <property type="match status" value="1"/>
</dbReference>
<dbReference type="STRING" id="4096.A0A1U7WJ31"/>
<dbReference type="AlphaFoldDB" id="A0A1U7WJ31"/>
<gene>
    <name evidence="4" type="primary">LOC104224671</name>
</gene>
<dbReference type="PANTHER" id="PTHR11439">
    <property type="entry name" value="GAG-POL-RELATED RETROTRANSPOSON"/>
    <property type="match status" value="1"/>
</dbReference>
<reference evidence="4" key="2">
    <citation type="submission" date="2025-08" db="UniProtKB">
        <authorList>
            <consortium name="RefSeq"/>
        </authorList>
    </citation>
    <scope>IDENTIFICATION</scope>
    <source>
        <tissue evidence="4">Leaf</tissue>
    </source>
</reference>
<dbReference type="Pfam" id="PF07727">
    <property type="entry name" value="RVT_2"/>
    <property type="match status" value="1"/>
</dbReference>